<feature type="region of interest" description="Disordered" evidence="1">
    <location>
        <begin position="1"/>
        <end position="100"/>
    </location>
</feature>
<feature type="region of interest" description="Disordered" evidence="1">
    <location>
        <begin position="830"/>
        <end position="874"/>
    </location>
</feature>
<dbReference type="PANTHER" id="PTHR12381:SF56">
    <property type="entry name" value="B30.2_SPRY DOMAIN-CONTAINING PROTEIN-RELATED"/>
    <property type="match status" value="1"/>
</dbReference>
<feature type="compositionally biased region" description="Basic and acidic residues" evidence="1">
    <location>
        <begin position="26"/>
        <end position="87"/>
    </location>
</feature>
<feature type="region of interest" description="Disordered" evidence="1">
    <location>
        <begin position="490"/>
        <end position="582"/>
    </location>
</feature>
<evidence type="ECO:0008006" key="4">
    <source>
        <dbReference type="Google" id="ProtNLM"/>
    </source>
</evidence>
<feature type="compositionally biased region" description="Basic residues" evidence="1">
    <location>
        <begin position="862"/>
        <end position="874"/>
    </location>
</feature>
<dbReference type="SUPFAM" id="SSF49899">
    <property type="entry name" value="Concanavalin A-like lectins/glucanases"/>
    <property type="match status" value="1"/>
</dbReference>
<dbReference type="InterPro" id="IPR013320">
    <property type="entry name" value="ConA-like_dom_sf"/>
</dbReference>
<dbReference type="Proteomes" id="UP001642464">
    <property type="component" value="Unassembled WGS sequence"/>
</dbReference>
<protein>
    <recommendedName>
        <fullName evidence="4">B30.2/SPRY domain-containing protein</fullName>
    </recommendedName>
</protein>
<feature type="compositionally biased region" description="Basic and acidic residues" evidence="1">
    <location>
        <begin position="490"/>
        <end position="523"/>
    </location>
</feature>
<evidence type="ECO:0000313" key="3">
    <source>
        <dbReference type="Proteomes" id="UP001642464"/>
    </source>
</evidence>
<evidence type="ECO:0000313" key="2">
    <source>
        <dbReference type="EMBL" id="CAK9048851.1"/>
    </source>
</evidence>
<accession>A0ABP0MBI2</accession>
<keyword evidence="3" id="KW-1185">Reference proteome</keyword>
<feature type="region of interest" description="Disordered" evidence="1">
    <location>
        <begin position="461"/>
        <end position="480"/>
    </location>
</feature>
<feature type="compositionally biased region" description="Pro residues" evidence="1">
    <location>
        <begin position="834"/>
        <end position="855"/>
    </location>
</feature>
<organism evidence="2 3">
    <name type="scientific">Durusdinium trenchii</name>
    <dbReference type="NCBI Taxonomy" id="1381693"/>
    <lineage>
        <taxon>Eukaryota</taxon>
        <taxon>Sar</taxon>
        <taxon>Alveolata</taxon>
        <taxon>Dinophyceae</taxon>
        <taxon>Suessiales</taxon>
        <taxon>Symbiodiniaceae</taxon>
        <taxon>Durusdinium</taxon>
    </lineage>
</organism>
<dbReference type="Gene3D" id="2.60.120.920">
    <property type="match status" value="1"/>
</dbReference>
<dbReference type="EMBL" id="CAXAMM010020879">
    <property type="protein sequence ID" value="CAK9048851.1"/>
    <property type="molecule type" value="Genomic_DNA"/>
</dbReference>
<evidence type="ECO:0000256" key="1">
    <source>
        <dbReference type="SAM" id="MobiDB-lite"/>
    </source>
</evidence>
<dbReference type="InterPro" id="IPR043136">
    <property type="entry name" value="B30.2/SPRY_sf"/>
</dbReference>
<sequence>WLGSWPHTHRPKAHERTVYGSGKMPPKADKKAAPKAAAKEVEPKKKVEPKAKPKAEPKEAPKPEAEKKRKAEEPAPEEPAAKEVKADEFEEEQDDQPDKKAKIKAEVTFLGSELTLNAVPCMGNKVLMALNEGGMQYLIAGARANVGLKGGRHMFEVKITELYHPTEAVNCRLKSMRGLVRIGFSTAGSSLILGESEGSVYFDTEGLFSAGKTKSPGKCSRFGKDQGIAIVLNLDDKSPHANTVSLFKDGQRICKPQKLPESLIGQPLFPHVSYRHASLMVNFGKTPFTKMPFVCRMVADAASVNAVVTPSPMGKDGKCELLMPVAFPDEGTFDWLDSFLEKNPQYVELSERKIMDWAIASGLPRPKNGPNASNDKPIFQYGLPSMDDQSMMRVLQSISPMTPRNYVVMEVKSNLVAEERAQILKRFPSTSFKKVARVVMGEPKEEYKTRVRNQILKVKQHKSDVTWRMKKAQQEQRKRIAEQQKLMAEKKKEFEEKKKAEEEAKKKEEEEAKAKEAEPKEGEAGEEEEEAKPEEEADTEMKDEKEAAEEEPKEEAKEETKDEEEDLGEEPPAVELTEEEEKQFFPTKGYLSDLAPSVLAKAFASFMVPEKSEGFDEVKYEWQDAAKSKEYLRKWVLETKLTTRIEELQPSQDFKDKLAAFQKSFSELLTKQKAFKTGGKKDGAKEGGFVDIFSVEDIDDIGGGEPLYSHFESEDWALLQLRYEFFLLQESFTKDVNDPDRVAIPEVHLAYYYNKYYKKQINTKQFGFTEIPDLLKLIKDTVTIDEESKMLTKVLEEADSLDMFVKCTEESRKERQRRIDAGDETARLKFQSAPVPPMPLPVPVPVATPPVPSPATPGLLKGKGKGKGKKGKWL</sequence>
<comment type="caution">
    <text evidence="2">The sequence shown here is derived from an EMBL/GenBank/DDBJ whole genome shotgun (WGS) entry which is preliminary data.</text>
</comment>
<name>A0ABP0MBI2_9DINO</name>
<gene>
    <name evidence="2" type="ORF">SCF082_LOCUS27144</name>
</gene>
<reference evidence="2 3" key="1">
    <citation type="submission" date="2024-02" db="EMBL/GenBank/DDBJ databases">
        <authorList>
            <person name="Chen Y."/>
            <person name="Shah S."/>
            <person name="Dougan E. K."/>
            <person name="Thang M."/>
            <person name="Chan C."/>
        </authorList>
    </citation>
    <scope>NUCLEOTIDE SEQUENCE [LARGE SCALE GENOMIC DNA]</scope>
</reference>
<feature type="non-terminal residue" evidence="2">
    <location>
        <position position="1"/>
    </location>
</feature>
<feature type="compositionally biased region" description="Acidic residues" evidence="1">
    <location>
        <begin position="524"/>
        <end position="538"/>
    </location>
</feature>
<proteinExistence type="predicted"/>
<dbReference type="PANTHER" id="PTHR12381">
    <property type="entry name" value="HETEROGENEOUS NUCLEAR RIBONUCLEOPROTEIN U FAMILY MEMBER"/>
    <property type="match status" value="1"/>
</dbReference>